<reference evidence="3 4" key="1">
    <citation type="journal article" date="2019" name="Emerg. Microbes Infect.">
        <title>Comprehensive subspecies identification of 175 nontuberculous mycobacteria species based on 7547 genomic profiles.</title>
        <authorList>
            <person name="Matsumoto Y."/>
            <person name="Kinjo T."/>
            <person name="Motooka D."/>
            <person name="Nabeya D."/>
            <person name="Jung N."/>
            <person name="Uechi K."/>
            <person name="Horii T."/>
            <person name="Iida T."/>
            <person name="Fujita J."/>
            <person name="Nakamura S."/>
        </authorList>
    </citation>
    <scope>NUCLEOTIDE SEQUENCE [LARGE SCALE GENOMIC DNA]</scope>
    <source>
        <strain evidence="3 4">JCM 14233</strain>
    </source>
</reference>
<organism evidence="3 4">
    <name type="scientific">Mycobacterium shinjukuense</name>
    <dbReference type="NCBI Taxonomy" id="398694"/>
    <lineage>
        <taxon>Bacteria</taxon>
        <taxon>Bacillati</taxon>
        <taxon>Actinomycetota</taxon>
        <taxon>Actinomycetes</taxon>
        <taxon>Mycobacteriales</taxon>
        <taxon>Mycobacteriaceae</taxon>
        <taxon>Mycobacterium</taxon>
    </lineage>
</organism>
<accession>A0A7I7MNC2</accession>
<dbReference type="PANTHER" id="PTHR43240">
    <property type="entry name" value="1,4-DIHYDROXY-2-NAPHTHOYL-COA THIOESTERASE 1"/>
    <property type="match status" value="1"/>
</dbReference>
<dbReference type="InterPro" id="IPR029069">
    <property type="entry name" value="HotDog_dom_sf"/>
</dbReference>
<dbReference type="AlphaFoldDB" id="A0A7I7MNC2"/>
<gene>
    <name evidence="3" type="ORF">MSHI_16670</name>
</gene>
<keyword evidence="1" id="KW-0378">Hydrolase</keyword>
<dbReference type="Pfam" id="PF03061">
    <property type="entry name" value="4HBT"/>
    <property type="match status" value="1"/>
</dbReference>
<name>A0A7I7MNC2_9MYCO</name>
<dbReference type="InterPro" id="IPR003736">
    <property type="entry name" value="PAAI_dom"/>
</dbReference>
<evidence type="ECO:0000313" key="4">
    <source>
        <dbReference type="Proteomes" id="UP000467236"/>
    </source>
</evidence>
<dbReference type="SUPFAM" id="SSF54637">
    <property type="entry name" value="Thioesterase/thiol ester dehydrase-isomerase"/>
    <property type="match status" value="1"/>
</dbReference>
<dbReference type="KEGG" id="mshj:MSHI_16670"/>
<proteinExistence type="predicted"/>
<dbReference type="InterPro" id="IPR006683">
    <property type="entry name" value="Thioestr_dom"/>
</dbReference>
<evidence type="ECO:0000313" key="3">
    <source>
        <dbReference type="EMBL" id="BBX73761.1"/>
    </source>
</evidence>
<dbReference type="EMBL" id="AP022575">
    <property type="protein sequence ID" value="BBX73761.1"/>
    <property type="molecule type" value="Genomic_DNA"/>
</dbReference>
<feature type="domain" description="Thioesterase" evidence="2">
    <location>
        <begin position="68"/>
        <end position="144"/>
    </location>
</feature>
<dbReference type="NCBIfam" id="TIGR00369">
    <property type="entry name" value="unchar_dom_1"/>
    <property type="match status" value="1"/>
</dbReference>
<protein>
    <recommendedName>
        <fullName evidence="2">Thioesterase domain-containing protein</fullName>
    </recommendedName>
</protein>
<dbReference type="Proteomes" id="UP000467236">
    <property type="component" value="Chromosome"/>
</dbReference>
<dbReference type="Gene3D" id="3.10.129.10">
    <property type="entry name" value="Hotdog Thioesterase"/>
    <property type="match status" value="1"/>
</dbReference>
<evidence type="ECO:0000256" key="1">
    <source>
        <dbReference type="ARBA" id="ARBA00022801"/>
    </source>
</evidence>
<dbReference type="CDD" id="cd03443">
    <property type="entry name" value="PaaI_thioesterase"/>
    <property type="match status" value="1"/>
</dbReference>
<dbReference type="PANTHER" id="PTHR43240:SF8">
    <property type="entry name" value="PHENYLACETIC ACID DEGRADATION-RELATED PROTEIN"/>
    <property type="match status" value="1"/>
</dbReference>
<dbReference type="GO" id="GO:0061522">
    <property type="term" value="F:1,4-dihydroxy-2-naphthoyl-CoA thioesterase activity"/>
    <property type="evidence" value="ECO:0007669"/>
    <property type="project" value="TreeGrafter"/>
</dbReference>
<evidence type="ECO:0000259" key="2">
    <source>
        <dbReference type="Pfam" id="PF03061"/>
    </source>
</evidence>
<dbReference type="GO" id="GO:0005829">
    <property type="term" value="C:cytosol"/>
    <property type="evidence" value="ECO:0007669"/>
    <property type="project" value="TreeGrafter"/>
</dbReference>
<sequence length="154" mass="16818">MSIEYGNLAAMAEPLTAEQQHARRQAVRDLMTRTPFIGGLGIVFERYEPDDVTIRLPFRANLTNDGTYFHGGVIASVMDTAGAAAAWSNHDFDKGARASTVAMSIQYTGAAKGCDLLCHARTVRRRKELIFTEITATDADGNVVAHAVQTYRIV</sequence>
<keyword evidence="4" id="KW-1185">Reference proteome</keyword>